<evidence type="ECO:0000259" key="1">
    <source>
        <dbReference type="Pfam" id="PF26571"/>
    </source>
</evidence>
<sequence length="299" mass="31961">MADHRHKRDTNARRSLLHPRPRSISPRFALVAGPLAVLATTAAVTFGVVSADPGAGDIVASTSPDAGLAAADLGERREVVSRSSSRSALEDEGKLARVLSRQATNAALRRADTKLWTTAALNLWTEPGEAGRQVGELDAARKVLVTGRELFGRVEVVVKGESRWVTDGYLSADKPLAAAAGLSMAPCPDPSVENGLTSSAVYVYRSVCAAFPQITSYGGWDAHGEHSSGRALDIMTSDVALGTAIAEFLRSNAAALNLYDIIWRQHIWTPVRAGEGWRYMSSRGSATADHYDHVHVATY</sequence>
<gene>
    <name evidence="2" type="ORF">UFOPK2579_01238</name>
</gene>
<reference evidence="2" key="1">
    <citation type="submission" date="2020-05" db="EMBL/GenBank/DDBJ databases">
        <authorList>
            <person name="Chiriac C."/>
            <person name="Salcher M."/>
            <person name="Ghai R."/>
            <person name="Kavagutti S V."/>
        </authorList>
    </citation>
    <scope>NUCLEOTIDE SEQUENCE</scope>
</reference>
<dbReference type="Pfam" id="PF26571">
    <property type="entry name" value="VldE"/>
    <property type="match status" value="1"/>
</dbReference>
<evidence type="ECO:0000313" key="2">
    <source>
        <dbReference type="EMBL" id="CAB4707004.1"/>
    </source>
</evidence>
<dbReference type="AlphaFoldDB" id="A0A6J6QGZ5"/>
<dbReference type="EMBL" id="CAEZXR010000132">
    <property type="protein sequence ID" value="CAB4707004.1"/>
    <property type="molecule type" value="Genomic_DNA"/>
</dbReference>
<dbReference type="InterPro" id="IPR058593">
    <property type="entry name" value="ARB_07466-like_C"/>
</dbReference>
<protein>
    <submittedName>
        <fullName evidence="2">Unannotated protein</fullName>
    </submittedName>
</protein>
<feature type="domain" description="ARB-07466-like C-terminal" evidence="1">
    <location>
        <begin position="194"/>
        <end position="291"/>
    </location>
</feature>
<accession>A0A6J6QGZ5</accession>
<organism evidence="2">
    <name type="scientific">freshwater metagenome</name>
    <dbReference type="NCBI Taxonomy" id="449393"/>
    <lineage>
        <taxon>unclassified sequences</taxon>
        <taxon>metagenomes</taxon>
        <taxon>ecological metagenomes</taxon>
    </lineage>
</organism>
<name>A0A6J6QGZ5_9ZZZZ</name>
<proteinExistence type="predicted"/>